<feature type="chain" id="PRO_5046446452" evidence="1">
    <location>
        <begin position="32"/>
        <end position="709"/>
    </location>
</feature>
<evidence type="ECO:0000259" key="2">
    <source>
        <dbReference type="SMART" id="SM01008"/>
    </source>
</evidence>
<dbReference type="InterPro" id="IPR006311">
    <property type="entry name" value="TAT_signal"/>
</dbReference>
<dbReference type="InterPro" id="IPR052516">
    <property type="entry name" value="N-heterocyclic_Hydroxylase"/>
</dbReference>
<geneLocation type="plasmid" evidence="3 4">
    <name>pCC829_1</name>
</geneLocation>
<evidence type="ECO:0000313" key="4">
    <source>
        <dbReference type="Proteomes" id="UP001430990"/>
    </source>
</evidence>
<evidence type="ECO:0000256" key="1">
    <source>
        <dbReference type="SAM" id="SignalP"/>
    </source>
</evidence>
<dbReference type="InterPro" id="IPR046867">
    <property type="entry name" value="AldOxase/xan_DH_MoCoBD2"/>
</dbReference>
<dbReference type="Gene3D" id="3.30.365.10">
    <property type="entry name" value="Aldehyde oxidase/xanthine dehydrogenase, molybdopterin binding domain"/>
    <property type="match status" value="4"/>
</dbReference>
<dbReference type="PIRSF" id="PIRSF036389">
    <property type="entry name" value="IOR_B"/>
    <property type="match status" value="1"/>
</dbReference>
<dbReference type="PANTHER" id="PTHR47495">
    <property type="entry name" value="ALDEHYDE DEHYDROGENASE"/>
    <property type="match status" value="1"/>
</dbReference>
<dbReference type="SMART" id="SM01008">
    <property type="entry name" value="Ald_Xan_dh_C"/>
    <property type="match status" value="1"/>
</dbReference>
<dbReference type="InterPro" id="IPR000674">
    <property type="entry name" value="Ald_Oxase/Xan_DH_a/b"/>
</dbReference>
<protein>
    <submittedName>
        <fullName evidence="3">Molybdopterin-dependent oxidoreductase</fullName>
    </submittedName>
</protein>
<dbReference type="Gene3D" id="3.90.1170.50">
    <property type="entry name" value="Aldehyde oxidase/xanthine dehydrogenase, a/b hammerhead"/>
    <property type="match status" value="1"/>
</dbReference>
<gene>
    <name evidence="3" type="ORF">BjapCC829_45760</name>
</gene>
<dbReference type="InterPro" id="IPR008274">
    <property type="entry name" value="AldOxase/xan_DH_MoCoBD1"/>
</dbReference>
<reference evidence="3" key="1">
    <citation type="submission" date="2021-11" db="EMBL/GenBank/DDBJ databases">
        <title>Australian commercial rhizobial inoculants.</title>
        <authorList>
            <person name="Kohlmeier M.G."/>
            <person name="O'Hara G.W."/>
            <person name="Colombi E."/>
            <person name="Ramsay J.P."/>
            <person name="Terpolilli J."/>
        </authorList>
    </citation>
    <scope>NUCLEOTIDE SEQUENCE</scope>
    <source>
        <strain evidence="3">CC829</strain>
        <plasmid evidence="3">pCC829_1</plasmid>
    </source>
</reference>
<accession>A0ABY3R0E4</accession>
<feature type="signal peptide" evidence="1">
    <location>
        <begin position="1"/>
        <end position="31"/>
    </location>
</feature>
<dbReference type="SUPFAM" id="SSF56003">
    <property type="entry name" value="Molybdenum cofactor-binding domain"/>
    <property type="match status" value="2"/>
</dbReference>
<keyword evidence="4" id="KW-1185">Reference proteome</keyword>
<dbReference type="RefSeq" id="WP_231145674.1">
    <property type="nucleotide sequence ID" value="NZ_CP088101.1"/>
</dbReference>
<dbReference type="InterPro" id="IPR037165">
    <property type="entry name" value="AldOxase/xan_DH_Mopterin-bd_sf"/>
</dbReference>
<proteinExistence type="predicted"/>
<sequence>MSFISSSRRSFLKASAAVIASNAFVLPFAHAAGGPASANSFEQGYLRIVQAGTITVVSPVAEVGQGTTTTLAMILGDALDADWSTIEFELVGVGPQFVKPTYGMQLTGASTGVSGFHDTFRRSGATARAMLMGAAAKRWSVTPDECETAAGRVVLKSGGKSLSYGELAAAASTLAVPSPESVEGAASRFVGKRVARLDIPSKVNGSAKYAIDVRMPDLLYATAVMAPVFGAKPAKYDRAKVMGRNGVHSVLELQDGVAIVANRWWTAHSAVDDLNVEWTATGNDKTSDETISAQLWRDLKEQKPFLANKAGKPDEIFTGAKSVMTRGYEVPFLAHTTMEPMACVAKVDASSCEVWFASQRPDHAREVAAKYLGLPETAVTVHPTLGGGGFGRRQESDVVLQAVTIAKSVPGRPVKLLWPREEDVQHDFYRPAGVSELSAVISGGQVEALRHRQASPSVLPRAFPAVFSLVPYDLSVADGVYPIYGFPNQDATWVRSDTHVPAGMWRTVGASQNIFAIESFIDELAAETGQDAFAFRREHLKHDARALAAFDRLGELCDWPSVSSKGRAVGLAISHKNDDCLVAQAAEISMDKGKLRVRKIWSVADSGKVFAPDIARGQIEGAAIWALTAALYGKITIADGRVQESNFDGYQMVRLDETPEFVTEFIESGAKVEGMGEGGGPGVAPAVCNALFKLTGKRIRRLPIMSQLG</sequence>
<keyword evidence="3" id="KW-0614">Plasmid</keyword>
<dbReference type="Pfam" id="PF02738">
    <property type="entry name" value="MoCoBD_1"/>
    <property type="match status" value="1"/>
</dbReference>
<feature type="domain" description="Aldehyde oxidase/xanthine dehydrogenase a/b hammerhead" evidence="2">
    <location>
        <begin position="204"/>
        <end position="282"/>
    </location>
</feature>
<dbReference type="PROSITE" id="PS51318">
    <property type="entry name" value="TAT"/>
    <property type="match status" value="1"/>
</dbReference>
<name>A0ABY3R0E4_9BRAD</name>
<dbReference type="Proteomes" id="UP001430990">
    <property type="component" value="Plasmid pCC829_1"/>
</dbReference>
<keyword evidence="1" id="KW-0732">Signal</keyword>
<dbReference type="Pfam" id="PF20256">
    <property type="entry name" value="MoCoBD_2"/>
    <property type="match status" value="2"/>
</dbReference>
<dbReference type="InterPro" id="IPR012368">
    <property type="entry name" value="OxRdtase_Mopterin-bd_su_IorB"/>
</dbReference>
<organism evidence="3 4">
    <name type="scientific">Bradyrhizobium barranii</name>
    <dbReference type="NCBI Taxonomy" id="2992140"/>
    <lineage>
        <taxon>Bacteria</taxon>
        <taxon>Pseudomonadati</taxon>
        <taxon>Pseudomonadota</taxon>
        <taxon>Alphaproteobacteria</taxon>
        <taxon>Hyphomicrobiales</taxon>
        <taxon>Nitrobacteraceae</taxon>
        <taxon>Bradyrhizobium</taxon>
    </lineage>
</organism>
<dbReference type="EMBL" id="CP088101">
    <property type="protein sequence ID" value="UFW91757.1"/>
    <property type="molecule type" value="Genomic_DNA"/>
</dbReference>
<dbReference type="PANTHER" id="PTHR47495:SF2">
    <property type="entry name" value="ALDEHYDE DEHYDROGENASE"/>
    <property type="match status" value="1"/>
</dbReference>
<evidence type="ECO:0000313" key="3">
    <source>
        <dbReference type="EMBL" id="UFW91757.1"/>
    </source>
</evidence>